<name>A0A9W9TXZ0_9EURO</name>
<dbReference type="PANTHER" id="PTHR42723">
    <property type="entry name" value="CHLOROPHYLL SYNTHASE"/>
    <property type="match status" value="1"/>
</dbReference>
<dbReference type="CDD" id="cd13965">
    <property type="entry name" value="PT_UbiA_3"/>
    <property type="match status" value="1"/>
</dbReference>
<feature type="transmembrane region" description="Helical" evidence="5">
    <location>
        <begin position="50"/>
        <end position="69"/>
    </location>
</feature>
<keyword evidence="2 5" id="KW-0812">Transmembrane</keyword>
<protein>
    <submittedName>
        <fullName evidence="6">Uncharacterized protein</fullName>
    </submittedName>
</protein>
<dbReference type="OrthoDB" id="434972at2759"/>
<dbReference type="Proteomes" id="UP001150941">
    <property type="component" value="Unassembled WGS sequence"/>
</dbReference>
<feature type="transmembrane region" description="Helical" evidence="5">
    <location>
        <begin position="345"/>
        <end position="363"/>
    </location>
</feature>
<accession>A0A9W9TXZ0</accession>
<dbReference type="GO" id="GO:0016020">
    <property type="term" value="C:membrane"/>
    <property type="evidence" value="ECO:0007669"/>
    <property type="project" value="UniProtKB-SubCell"/>
</dbReference>
<evidence type="ECO:0000256" key="5">
    <source>
        <dbReference type="SAM" id="Phobius"/>
    </source>
</evidence>
<evidence type="ECO:0000313" key="6">
    <source>
        <dbReference type="EMBL" id="KAJ5248568.1"/>
    </source>
</evidence>
<evidence type="ECO:0000256" key="3">
    <source>
        <dbReference type="ARBA" id="ARBA00022989"/>
    </source>
</evidence>
<evidence type="ECO:0000256" key="2">
    <source>
        <dbReference type="ARBA" id="ARBA00022692"/>
    </source>
</evidence>
<evidence type="ECO:0000256" key="4">
    <source>
        <dbReference type="ARBA" id="ARBA00023136"/>
    </source>
</evidence>
<gene>
    <name evidence="6" type="ORF">N7468_000019</name>
</gene>
<dbReference type="EMBL" id="JAPQKS010000001">
    <property type="protein sequence ID" value="KAJ5248568.1"/>
    <property type="molecule type" value="Genomic_DNA"/>
</dbReference>
<dbReference type="GO" id="GO:0016765">
    <property type="term" value="F:transferase activity, transferring alkyl or aryl (other than methyl) groups"/>
    <property type="evidence" value="ECO:0007669"/>
    <property type="project" value="InterPro"/>
</dbReference>
<dbReference type="PANTHER" id="PTHR42723:SF1">
    <property type="entry name" value="CHLOROPHYLL SYNTHASE, CHLOROPLASTIC"/>
    <property type="match status" value="1"/>
</dbReference>
<sequence length="364" mass="41278">MSETSQSNAFTIIRPSYKVSETTDKASTIHYANSPQGRARQSNQFVLVRVLQSLLVFLTYHAYSIFLFTCSDFKTIVIPSTVFGVSNSLAASAYGLENSPPVSLELLIDRTLQTFFWVILVFIPFSIDNQRTPSAIEEDTLNKPWRPMPQKRLTPRQARWLMTCFFALVQCHGISGRGLGHRQSTSLFLLGLWYNNFGGADNHPVVRNGINAAGYMCFISGALENALGQRLDFPLQNPIGQTDLKFRLEQWLLLIAGIILTTVHLQDLYDQRGDAVRQRRTMPLVIGDGAARWTIAIPMTVWAFVCPLFWKVRAELFVLSVGLAFTVVGRVLLRRDEKSDRSTFRVWNYWIATIYAMPLFSQVH</sequence>
<dbReference type="InterPro" id="IPR000537">
    <property type="entry name" value="UbiA_prenyltransferase"/>
</dbReference>
<dbReference type="InterPro" id="IPR050475">
    <property type="entry name" value="Prenyltransferase_related"/>
</dbReference>
<dbReference type="AlphaFoldDB" id="A0A9W9TXZ0"/>
<comment type="subcellular location">
    <subcellularLocation>
        <location evidence="1">Membrane</location>
        <topology evidence="1">Multi-pass membrane protein</topology>
    </subcellularLocation>
</comment>
<organism evidence="6 7">
    <name type="scientific">Penicillium chermesinum</name>
    <dbReference type="NCBI Taxonomy" id="63820"/>
    <lineage>
        <taxon>Eukaryota</taxon>
        <taxon>Fungi</taxon>
        <taxon>Dikarya</taxon>
        <taxon>Ascomycota</taxon>
        <taxon>Pezizomycotina</taxon>
        <taxon>Eurotiomycetes</taxon>
        <taxon>Eurotiomycetidae</taxon>
        <taxon>Eurotiales</taxon>
        <taxon>Aspergillaceae</taxon>
        <taxon>Penicillium</taxon>
    </lineage>
</organism>
<evidence type="ECO:0000313" key="7">
    <source>
        <dbReference type="Proteomes" id="UP001150941"/>
    </source>
</evidence>
<keyword evidence="3 5" id="KW-1133">Transmembrane helix</keyword>
<keyword evidence="4 5" id="KW-0472">Membrane</keyword>
<feature type="transmembrane region" description="Helical" evidence="5">
    <location>
        <begin position="290"/>
        <end position="310"/>
    </location>
</feature>
<dbReference type="RefSeq" id="XP_058335347.1">
    <property type="nucleotide sequence ID" value="XM_058469316.1"/>
</dbReference>
<comment type="caution">
    <text evidence="6">The sequence shown here is derived from an EMBL/GenBank/DDBJ whole genome shotgun (WGS) entry which is preliminary data.</text>
</comment>
<feature type="transmembrane region" description="Helical" evidence="5">
    <location>
        <begin position="316"/>
        <end position="333"/>
    </location>
</feature>
<reference evidence="6" key="1">
    <citation type="submission" date="2022-11" db="EMBL/GenBank/DDBJ databases">
        <authorList>
            <person name="Petersen C."/>
        </authorList>
    </citation>
    <scope>NUCLEOTIDE SEQUENCE</scope>
    <source>
        <strain evidence="6">IBT 19713</strain>
    </source>
</reference>
<keyword evidence="7" id="KW-1185">Reference proteome</keyword>
<dbReference type="Pfam" id="PF01040">
    <property type="entry name" value="UbiA"/>
    <property type="match status" value="1"/>
</dbReference>
<evidence type="ECO:0000256" key="1">
    <source>
        <dbReference type="ARBA" id="ARBA00004141"/>
    </source>
</evidence>
<dbReference type="GeneID" id="83196619"/>
<proteinExistence type="predicted"/>
<reference evidence="6" key="2">
    <citation type="journal article" date="2023" name="IMA Fungus">
        <title>Comparative genomic study of the Penicillium genus elucidates a diverse pangenome and 15 lateral gene transfer events.</title>
        <authorList>
            <person name="Petersen C."/>
            <person name="Sorensen T."/>
            <person name="Nielsen M.R."/>
            <person name="Sondergaard T.E."/>
            <person name="Sorensen J.L."/>
            <person name="Fitzpatrick D.A."/>
            <person name="Frisvad J.C."/>
            <person name="Nielsen K.L."/>
        </authorList>
    </citation>
    <scope>NUCLEOTIDE SEQUENCE</scope>
    <source>
        <strain evidence="6">IBT 19713</strain>
    </source>
</reference>
<feature type="transmembrane region" description="Helical" evidence="5">
    <location>
        <begin position="251"/>
        <end position="269"/>
    </location>
</feature>